<feature type="transmembrane region" description="Helical" evidence="2">
    <location>
        <begin position="59"/>
        <end position="80"/>
    </location>
</feature>
<feature type="transmembrane region" description="Helical" evidence="2">
    <location>
        <begin position="92"/>
        <end position="114"/>
    </location>
</feature>
<dbReference type="PANTHER" id="PTHR34292:SF2">
    <property type="entry name" value="OUTER SPORE WALL PROTEIN LDS1"/>
    <property type="match status" value="1"/>
</dbReference>
<dbReference type="OrthoDB" id="2107885at2759"/>
<name>A0A4R0RU02_9APHY</name>
<feature type="region of interest" description="Disordered" evidence="1">
    <location>
        <begin position="276"/>
        <end position="315"/>
    </location>
</feature>
<comment type="caution">
    <text evidence="3">The sequence shown here is derived from an EMBL/GenBank/DDBJ whole genome shotgun (WGS) entry which is preliminary data.</text>
</comment>
<feature type="transmembrane region" description="Helical" evidence="2">
    <location>
        <begin position="233"/>
        <end position="255"/>
    </location>
</feature>
<feature type="transmembrane region" description="Helical" evidence="2">
    <location>
        <begin position="175"/>
        <end position="198"/>
    </location>
</feature>
<dbReference type="EMBL" id="RWJN01000048">
    <property type="protein sequence ID" value="TCD69159.1"/>
    <property type="molecule type" value="Genomic_DNA"/>
</dbReference>
<protein>
    <recommendedName>
        <fullName evidence="5">Outer spore wall protein RRT8</fullName>
    </recommendedName>
</protein>
<gene>
    <name evidence="3" type="ORF">EIP91_008636</name>
</gene>
<evidence type="ECO:0000313" key="3">
    <source>
        <dbReference type="EMBL" id="TCD69159.1"/>
    </source>
</evidence>
<keyword evidence="4" id="KW-1185">Reference proteome</keyword>
<dbReference type="InterPro" id="IPR052786">
    <property type="entry name" value="Spore_wall_assembly"/>
</dbReference>
<keyword evidence="2" id="KW-0812">Transmembrane</keyword>
<evidence type="ECO:0000256" key="1">
    <source>
        <dbReference type="SAM" id="MobiDB-lite"/>
    </source>
</evidence>
<keyword evidence="2" id="KW-1133">Transmembrane helix</keyword>
<keyword evidence="2" id="KW-0472">Membrane</keyword>
<dbReference type="AlphaFoldDB" id="A0A4R0RU02"/>
<dbReference type="STRING" id="92696.A0A4R0RU02"/>
<evidence type="ECO:0008006" key="5">
    <source>
        <dbReference type="Google" id="ProtNLM"/>
    </source>
</evidence>
<organism evidence="3 4">
    <name type="scientific">Steccherinum ochraceum</name>
    <dbReference type="NCBI Taxonomy" id="92696"/>
    <lineage>
        <taxon>Eukaryota</taxon>
        <taxon>Fungi</taxon>
        <taxon>Dikarya</taxon>
        <taxon>Basidiomycota</taxon>
        <taxon>Agaricomycotina</taxon>
        <taxon>Agaricomycetes</taxon>
        <taxon>Polyporales</taxon>
        <taxon>Steccherinaceae</taxon>
        <taxon>Steccherinum</taxon>
    </lineage>
</organism>
<dbReference type="Proteomes" id="UP000292702">
    <property type="component" value="Unassembled WGS sequence"/>
</dbReference>
<sequence length="315" mass="33984">MSEVKAKSEDIIQQLKDEASLAASQSADALSSFAWLWPLKGILFSITHPHVLLSVRSTILTSLFSSALTFVVLAFLTYVPQAAFLSIFTGPIFGPLLALLLLGAESIFLLTFFARALFLEPALTQVFDTTLLAKGQTVLVKDGKTKFGGGIGGGKRDAIESTLVRPFQALSRDGIVKYLITLPLNLVPVIGTVAFLFVNGQRGGPGWHTRYFQLKGWDKQQRLRFVEKRKPEYTAFGMATMLFTFVPLVGLIFTFTNTVGAALWAADIEARANIIDPSPSSSNPKAGAMSNSDPQPPVGKGTGDIATAEDVKKNA</sequence>
<proteinExistence type="predicted"/>
<accession>A0A4R0RU02</accession>
<reference evidence="3 4" key="1">
    <citation type="submission" date="2018-11" db="EMBL/GenBank/DDBJ databases">
        <title>Genome assembly of Steccherinum ochraceum LE-BIN_3174, the white-rot fungus of the Steccherinaceae family (The Residual Polyporoid clade, Polyporales, Basidiomycota).</title>
        <authorList>
            <person name="Fedorova T.V."/>
            <person name="Glazunova O.A."/>
            <person name="Landesman E.O."/>
            <person name="Moiseenko K.V."/>
            <person name="Psurtseva N.V."/>
            <person name="Savinova O.S."/>
            <person name="Shakhova N.V."/>
            <person name="Tyazhelova T.V."/>
            <person name="Vasina D.V."/>
        </authorList>
    </citation>
    <scope>NUCLEOTIDE SEQUENCE [LARGE SCALE GENOMIC DNA]</scope>
    <source>
        <strain evidence="3 4">LE-BIN_3174</strain>
    </source>
</reference>
<dbReference type="PANTHER" id="PTHR34292">
    <property type="entry name" value="OUTER SPORE WALL PROTEIN LDS1"/>
    <property type="match status" value="1"/>
</dbReference>
<evidence type="ECO:0000256" key="2">
    <source>
        <dbReference type="SAM" id="Phobius"/>
    </source>
</evidence>
<evidence type="ECO:0000313" key="4">
    <source>
        <dbReference type="Proteomes" id="UP000292702"/>
    </source>
</evidence>